<evidence type="ECO:0000256" key="1">
    <source>
        <dbReference type="SAM" id="Coils"/>
    </source>
</evidence>
<dbReference type="CDD" id="cd18032">
    <property type="entry name" value="DEXHc_RE_I_III_res"/>
    <property type="match status" value="1"/>
</dbReference>
<evidence type="ECO:0000313" key="4">
    <source>
        <dbReference type="Proteomes" id="UP001238450"/>
    </source>
</evidence>
<accession>A0AAJ1TK86</accession>
<dbReference type="InterPro" id="IPR014001">
    <property type="entry name" value="Helicase_ATP-bd"/>
</dbReference>
<name>A0AAJ1TK86_9BACL</name>
<reference evidence="3 4" key="1">
    <citation type="submission" date="2023-07" db="EMBL/GenBank/DDBJ databases">
        <title>Genomic Encyclopedia of Type Strains, Phase IV (KMG-IV): sequencing the most valuable type-strain genomes for metagenomic binning, comparative biology and taxonomic classification.</title>
        <authorList>
            <person name="Goeker M."/>
        </authorList>
    </citation>
    <scope>NUCLEOTIDE SEQUENCE [LARGE SCALE GENOMIC DNA]</scope>
    <source>
        <strain evidence="3 4">DSM 46876</strain>
    </source>
</reference>
<keyword evidence="4" id="KW-1185">Reference proteome</keyword>
<dbReference type="Pfam" id="PF08463">
    <property type="entry name" value="EcoEI_R_C"/>
    <property type="match status" value="1"/>
</dbReference>
<dbReference type="GO" id="GO:0005829">
    <property type="term" value="C:cytosol"/>
    <property type="evidence" value="ECO:0007669"/>
    <property type="project" value="TreeGrafter"/>
</dbReference>
<dbReference type="PROSITE" id="PS51192">
    <property type="entry name" value="HELICASE_ATP_BIND_1"/>
    <property type="match status" value="1"/>
</dbReference>
<dbReference type="Pfam" id="PF04851">
    <property type="entry name" value="ResIII"/>
    <property type="match status" value="1"/>
</dbReference>
<dbReference type="EC" id="3.1.21.3" evidence="3"/>
<comment type="caution">
    <text evidence="3">The sequence shown here is derived from an EMBL/GenBank/DDBJ whole genome shotgun (WGS) entry which is preliminary data.</text>
</comment>
<dbReference type="InterPro" id="IPR050742">
    <property type="entry name" value="Helicase_Restrict-Modif_Enz"/>
</dbReference>
<evidence type="ECO:0000259" key="2">
    <source>
        <dbReference type="PROSITE" id="PS51192"/>
    </source>
</evidence>
<feature type="coiled-coil region" evidence="1">
    <location>
        <begin position="154"/>
        <end position="202"/>
    </location>
</feature>
<dbReference type="InterPro" id="IPR027417">
    <property type="entry name" value="P-loop_NTPase"/>
</dbReference>
<organism evidence="3 4">
    <name type="scientific">Croceifilum oryzae</name>
    <dbReference type="NCBI Taxonomy" id="1553429"/>
    <lineage>
        <taxon>Bacteria</taxon>
        <taxon>Bacillati</taxon>
        <taxon>Bacillota</taxon>
        <taxon>Bacilli</taxon>
        <taxon>Bacillales</taxon>
        <taxon>Thermoactinomycetaceae</taxon>
        <taxon>Croceifilum</taxon>
    </lineage>
</organism>
<dbReference type="PANTHER" id="PTHR47396:SF1">
    <property type="entry name" value="ATP-DEPENDENT HELICASE IRC3-RELATED"/>
    <property type="match status" value="1"/>
</dbReference>
<gene>
    <name evidence="3" type="ORF">J2Z48_001777</name>
</gene>
<dbReference type="GO" id="GO:0003677">
    <property type="term" value="F:DNA binding"/>
    <property type="evidence" value="ECO:0007669"/>
    <property type="project" value="UniProtKB-KW"/>
</dbReference>
<dbReference type="InterPro" id="IPR013670">
    <property type="entry name" value="EcoEI_R_C_dom"/>
</dbReference>
<dbReference type="GO" id="GO:0009035">
    <property type="term" value="F:type I site-specific deoxyribonuclease activity"/>
    <property type="evidence" value="ECO:0007669"/>
    <property type="project" value="UniProtKB-EC"/>
</dbReference>
<dbReference type="Gene3D" id="3.40.50.300">
    <property type="entry name" value="P-loop containing nucleotide triphosphate hydrolases"/>
    <property type="match status" value="2"/>
</dbReference>
<dbReference type="Pfam" id="PF04313">
    <property type="entry name" value="HSDR_N"/>
    <property type="match status" value="1"/>
</dbReference>
<dbReference type="EMBL" id="JAUSUV010000007">
    <property type="protein sequence ID" value="MDQ0417604.1"/>
    <property type="molecule type" value="Genomic_DNA"/>
</dbReference>
<keyword evidence="1" id="KW-0175">Coiled coil</keyword>
<keyword evidence="3" id="KW-0378">Hydrolase</keyword>
<dbReference type="GO" id="GO:0009307">
    <property type="term" value="P:DNA restriction-modification system"/>
    <property type="evidence" value="ECO:0007669"/>
    <property type="project" value="UniProtKB-KW"/>
</dbReference>
<dbReference type="AlphaFoldDB" id="A0AAJ1TK86"/>
<dbReference type="CDD" id="cd18799">
    <property type="entry name" value="SF2_C_EcoAI-like"/>
    <property type="match status" value="1"/>
</dbReference>
<dbReference type="PANTHER" id="PTHR47396">
    <property type="entry name" value="TYPE I RESTRICTION ENZYME ECOKI R PROTEIN"/>
    <property type="match status" value="1"/>
</dbReference>
<dbReference type="GO" id="GO:0005524">
    <property type="term" value="F:ATP binding"/>
    <property type="evidence" value="ECO:0007669"/>
    <property type="project" value="UniProtKB-KW"/>
</dbReference>
<dbReference type="SMART" id="SM00487">
    <property type="entry name" value="DEXDc"/>
    <property type="match status" value="1"/>
</dbReference>
<dbReference type="InterPro" id="IPR006935">
    <property type="entry name" value="Helicase/UvrB_N"/>
</dbReference>
<sequence>MAYNFDFIKEDWPLIHESAVEAEKSVYVAPRTSAFYSRLTLEFSLKWLFRNDQSLRLPPNRDLDKESLNSLLYVPAFKNQFDDRAFKDINLIRQIGNKAAHKEDAKIRVQNSLLALEHLFQFMKWMNRSYSANPVRRLDFDSNLLIRESPEQILEITLTELETLEREHKEKEMKLRETEEENQKLKAEIEANKNRNKQIEFEDDVFVDPDGFLEAETRKYFIDEMLKEAGWDLSKPNVKEYFLKGVSGQSEYGYADYVLWDDDGKPLAVIEAKRTAKSAHNGKKQAELYADALQKQTSQRPVIFYTNGYETWIWDDLRYPPREVQGFYTKDQLRLIIQRRTGLQSLEHAVINTNIVERPYQMEAIRATLDTFEEKMNREALLVMATGSGKTRTAVALVDVLIQAHWVKNVLFLADRRELVKQAKNAFVEHLPRVSTVNLLDKKESRKHWSARIVFSTYPTMVNHIEQKTANKRKFGVGHFDLVIIDEAHRSVYDKYKGIIEYLDALVVGLTATPRTDLDRNTYELFRLEDDVPTFAYELDEAVADNYLIPPTKITVPLKFMKDGITYSKLPEDQKERYELEFKDEITGELPDKIEAKALNEWLFNEDTVDKVLEFLMEFGIRVAGGERLGKTIIFAKNHDHAEFIMERFDRLFPEYKSKFAQIIDSKVDKHDQLLDDFKNAYKEPHIAISVDMLDTGIDVPEIVNIVFFKKVFSKVKFWQMIGRGTRTCKDLFGPGQHKKEFYLMDFCGNLDFFGLNPEGKDPKPIRSLSEQIFQHKVRIISLLQQTKYQSRKQMREWYQQLVEECYQLVLQVNLDHFMVKPKRRYVDPFRIQSNWNALSENAIRALIKHVAPLIKMDESEIALRYDLMALKLQMDKLGDDKKSSHLINKMRKTAAEIEKKGTIPIVQQNKKLLRDLQRKGMLEGSTVARLEKIRTTMRELVQFMDREKRELVYTDFTDEIGEFKIEEFSNRLKDDNQNLNSDYDLVEYKEKVVSLLQSLSQHPTVQKLRRNQLVTKGDLCDLGIDLFSEDESLKERYVEAYGEEPLGVLVRRTLGMDVVFIRKEFADLFSQFDASSQQIRFLEMILKYFETNGAMSPDKLLDSPFTDLNDEGIFGLFDEKLANRIISIVHSINERAKR</sequence>
<dbReference type="InterPro" id="IPR001650">
    <property type="entry name" value="Helicase_C-like"/>
</dbReference>
<feature type="domain" description="Helicase ATP-binding" evidence="2">
    <location>
        <begin position="371"/>
        <end position="532"/>
    </location>
</feature>
<evidence type="ECO:0000313" key="3">
    <source>
        <dbReference type="EMBL" id="MDQ0417604.1"/>
    </source>
</evidence>
<dbReference type="Proteomes" id="UP001238450">
    <property type="component" value="Unassembled WGS sequence"/>
</dbReference>
<dbReference type="RefSeq" id="WP_307252752.1">
    <property type="nucleotide sequence ID" value="NZ_JAUSUV010000007.1"/>
</dbReference>
<proteinExistence type="predicted"/>
<dbReference type="SUPFAM" id="SSF52540">
    <property type="entry name" value="P-loop containing nucleoside triphosphate hydrolases"/>
    <property type="match status" value="2"/>
</dbReference>
<dbReference type="Gene3D" id="3.90.1570.30">
    <property type="match status" value="1"/>
</dbReference>
<protein>
    <submittedName>
        <fullName evidence="3">Type I restriction enzyme R subunit</fullName>
        <ecNumber evidence="3">3.1.21.3</ecNumber>
    </submittedName>
</protein>
<dbReference type="Pfam" id="PF00271">
    <property type="entry name" value="Helicase_C"/>
    <property type="match status" value="1"/>
</dbReference>
<dbReference type="InterPro" id="IPR007409">
    <property type="entry name" value="Restrct_endonuc_type1_HsdR_N"/>
</dbReference>